<dbReference type="InterPro" id="IPR058594">
    <property type="entry name" value="PB1-like_dom_pln"/>
</dbReference>
<comment type="caution">
    <text evidence="4">The sequence shown here is derived from an EMBL/GenBank/DDBJ whole genome shotgun (WGS) entry which is preliminary data.</text>
</comment>
<dbReference type="PANTHER" id="PTHR31973:SF187">
    <property type="entry name" value="MUTATOR TRANSPOSASE MUDRA PROTEIN"/>
    <property type="match status" value="1"/>
</dbReference>
<evidence type="ECO:0000313" key="5">
    <source>
        <dbReference type="Proteomes" id="UP000826271"/>
    </source>
</evidence>
<accession>A0AAV6WL70</accession>
<dbReference type="InterPro" id="IPR004332">
    <property type="entry name" value="Transposase_MuDR"/>
</dbReference>
<organism evidence="4 5">
    <name type="scientific">Buddleja alternifolia</name>
    <dbReference type="NCBI Taxonomy" id="168488"/>
    <lineage>
        <taxon>Eukaryota</taxon>
        <taxon>Viridiplantae</taxon>
        <taxon>Streptophyta</taxon>
        <taxon>Embryophyta</taxon>
        <taxon>Tracheophyta</taxon>
        <taxon>Spermatophyta</taxon>
        <taxon>Magnoliopsida</taxon>
        <taxon>eudicotyledons</taxon>
        <taxon>Gunneridae</taxon>
        <taxon>Pentapetalae</taxon>
        <taxon>asterids</taxon>
        <taxon>lamiids</taxon>
        <taxon>Lamiales</taxon>
        <taxon>Scrophulariaceae</taxon>
        <taxon>Buddlejeae</taxon>
        <taxon>Buddleja</taxon>
    </lineage>
</organism>
<evidence type="ECO:0000259" key="2">
    <source>
        <dbReference type="Pfam" id="PF03108"/>
    </source>
</evidence>
<dbReference type="Proteomes" id="UP000826271">
    <property type="component" value="Unassembled WGS sequence"/>
</dbReference>
<feature type="domain" description="Transposase MuDR plant" evidence="2">
    <location>
        <begin position="245"/>
        <end position="308"/>
    </location>
</feature>
<keyword evidence="5" id="KW-1185">Reference proteome</keyword>
<dbReference type="Pfam" id="PF03108">
    <property type="entry name" value="DBD_Tnp_Mut"/>
    <property type="match status" value="1"/>
</dbReference>
<feature type="region of interest" description="Disordered" evidence="1">
    <location>
        <begin position="137"/>
        <end position="182"/>
    </location>
</feature>
<dbReference type="AlphaFoldDB" id="A0AAV6WL70"/>
<evidence type="ECO:0000256" key="1">
    <source>
        <dbReference type="SAM" id="MobiDB-lite"/>
    </source>
</evidence>
<reference evidence="4" key="1">
    <citation type="submission" date="2019-10" db="EMBL/GenBank/DDBJ databases">
        <authorList>
            <person name="Zhang R."/>
            <person name="Pan Y."/>
            <person name="Wang J."/>
            <person name="Ma R."/>
            <person name="Yu S."/>
        </authorList>
    </citation>
    <scope>NUCLEOTIDE SEQUENCE</scope>
    <source>
        <strain evidence="4">LA-IB0</strain>
        <tissue evidence="4">Leaf</tissue>
    </source>
</reference>
<evidence type="ECO:0000259" key="3">
    <source>
        <dbReference type="Pfam" id="PF26130"/>
    </source>
</evidence>
<gene>
    <name evidence="4" type="ORF">BUALT_Bualt15G0122600</name>
</gene>
<name>A0AAV6WL70_9LAMI</name>
<dbReference type="PANTHER" id="PTHR31973">
    <property type="entry name" value="POLYPROTEIN, PUTATIVE-RELATED"/>
    <property type="match status" value="1"/>
</dbReference>
<feature type="compositionally biased region" description="Basic and acidic residues" evidence="1">
    <location>
        <begin position="208"/>
        <end position="217"/>
    </location>
</feature>
<feature type="region of interest" description="Disordered" evidence="1">
    <location>
        <begin position="198"/>
        <end position="217"/>
    </location>
</feature>
<dbReference type="Pfam" id="PF26130">
    <property type="entry name" value="PB1-like"/>
    <property type="match status" value="1"/>
</dbReference>
<proteinExistence type="predicted"/>
<evidence type="ECO:0008006" key="6">
    <source>
        <dbReference type="Google" id="ProtNLM"/>
    </source>
</evidence>
<dbReference type="EMBL" id="WHWC01000015">
    <property type="protein sequence ID" value="KAG8369162.1"/>
    <property type="molecule type" value="Genomic_DNA"/>
</dbReference>
<feature type="domain" description="PB1-like" evidence="3">
    <location>
        <begin position="20"/>
        <end position="70"/>
    </location>
</feature>
<sequence length="462" mass="52563">MKGRDNRYVHLPPPPYYLEDSKITLTVHHRGEFQTQHVAKYVGGKFKMLDYVNAKALSKKRVFKFYNEINEPEPNDDVICMGEGVVVDDTGVDIGAAVDDVVVVDGDDIGVELGAVEDDVLVVDGDDTVVDLGVVEEDVDGDEISDVGDSVSARHGDSIGNGDCENGDCDENGDSVDDDDDDGVEFLARDYAMEDESADDDNLFQRNVDPRDSQDDLDEHMVSNEDEEGPHYPLYNLVEKYNRTFPIGLEFSIKAKFREAIKSHAIKIRRTLKTTKNDAIRVYVRCSGKDSKWRINVVKVKDEATFRIREYNNHHTCPETFHAKNLKTDWIYGIYLQKFKSDPKRNVKEFREDVINEINCNVSRNQAYKAKRKALKLIKGSPDYKYTRLWDYADALRRTNPGSTIILRTKDDSEGIRSVRRHGIGFLTMLKQDLNIVKDPEYTFISKKQKGFVGPSMKCFRG</sequence>
<feature type="compositionally biased region" description="Acidic residues" evidence="1">
    <location>
        <begin position="137"/>
        <end position="146"/>
    </location>
</feature>
<evidence type="ECO:0000313" key="4">
    <source>
        <dbReference type="EMBL" id="KAG8369162.1"/>
    </source>
</evidence>
<protein>
    <recommendedName>
        <fullName evidence="6">Transposase MuDR plant domain-containing protein</fullName>
    </recommendedName>
</protein>
<feature type="compositionally biased region" description="Acidic residues" evidence="1">
    <location>
        <begin position="165"/>
        <end position="182"/>
    </location>
</feature>